<dbReference type="AlphaFoldDB" id="A0A2N3V9Z7"/>
<reference evidence="1 2" key="1">
    <citation type="submission" date="2017-12" db="EMBL/GenBank/DDBJ databases">
        <title>Sequencing the genomes of 1000 Actinobacteria strains.</title>
        <authorList>
            <person name="Klenk H.-P."/>
        </authorList>
    </citation>
    <scope>NUCLEOTIDE SEQUENCE [LARGE SCALE GENOMIC DNA]</scope>
    <source>
        <strain evidence="1 2">DSM 44489</strain>
    </source>
</reference>
<gene>
    <name evidence="1" type="ORF">ATK86_2806</name>
</gene>
<organism evidence="1 2">
    <name type="scientific">Nocardia fluminea</name>
    <dbReference type="NCBI Taxonomy" id="134984"/>
    <lineage>
        <taxon>Bacteria</taxon>
        <taxon>Bacillati</taxon>
        <taxon>Actinomycetota</taxon>
        <taxon>Actinomycetes</taxon>
        <taxon>Mycobacteriales</taxon>
        <taxon>Nocardiaceae</taxon>
        <taxon>Nocardia</taxon>
    </lineage>
</organism>
<comment type="caution">
    <text evidence="1">The sequence shown here is derived from an EMBL/GenBank/DDBJ whole genome shotgun (WGS) entry which is preliminary data.</text>
</comment>
<name>A0A2N3V9Z7_9NOCA</name>
<evidence type="ECO:0000313" key="1">
    <source>
        <dbReference type="EMBL" id="PKV78438.1"/>
    </source>
</evidence>
<dbReference type="EMBL" id="PJMW01000002">
    <property type="protein sequence ID" value="PKV78438.1"/>
    <property type="molecule type" value="Genomic_DNA"/>
</dbReference>
<dbReference type="Proteomes" id="UP000233766">
    <property type="component" value="Unassembled WGS sequence"/>
</dbReference>
<proteinExistence type="predicted"/>
<keyword evidence="2" id="KW-1185">Reference proteome</keyword>
<sequence>MRIALPLIGLATLGIFLLVDNWHPVRAAGLRCRLARSRRHPHQVRQEVTQVPRSGPRRPMIGLRMADEQVEALDERAVAEDLLTKAGEPNRSELLRIMIEYAKENMPDGWRPDGWAYIG</sequence>
<protein>
    <submittedName>
        <fullName evidence="1">Uncharacterized protein</fullName>
    </submittedName>
</protein>
<evidence type="ECO:0000313" key="2">
    <source>
        <dbReference type="Proteomes" id="UP000233766"/>
    </source>
</evidence>
<accession>A0A2N3V9Z7</accession>